<keyword evidence="6 7" id="KW-0472">Membrane</keyword>
<feature type="transmembrane region" description="Helical" evidence="7">
    <location>
        <begin position="71"/>
        <end position="97"/>
    </location>
</feature>
<dbReference type="Pfam" id="PF01311">
    <property type="entry name" value="Bac_export_1"/>
    <property type="match status" value="1"/>
</dbReference>
<feature type="transmembrane region" description="Helical" evidence="7">
    <location>
        <begin position="136"/>
        <end position="160"/>
    </location>
</feature>
<organism evidence="8 9">
    <name type="scientific">Alcaligenes endophyticus</name>
    <dbReference type="NCBI Taxonomy" id="1929088"/>
    <lineage>
        <taxon>Bacteria</taxon>
        <taxon>Pseudomonadati</taxon>
        <taxon>Pseudomonadota</taxon>
        <taxon>Betaproteobacteria</taxon>
        <taxon>Burkholderiales</taxon>
        <taxon>Alcaligenaceae</taxon>
        <taxon>Alcaligenes</taxon>
    </lineage>
</organism>
<evidence type="ECO:0000256" key="2">
    <source>
        <dbReference type="ARBA" id="ARBA00009772"/>
    </source>
</evidence>
<comment type="caution">
    <text evidence="8">The sequence shown here is derived from an EMBL/GenBank/DDBJ whole genome shotgun (WGS) entry which is preliminary data.</text>
</comment>
<keyword evidence="9" id="KW-1185">Reference proteome</keyword>
<evidence type="ECO:0000256" key="6">
    <source>
        <dbReference type="ARBA" id="ARBA00023136"/>
    </source>
</evidence>
<dbReference type="EMBL" id="JAJHNU010000001">
    <property type="protein sequence ID" value="MDN4120053.1"/>
    <property type="molecule type" value="Genomic_DNA"/>
</dbReference>
<sequence length="266" mass="29467">MINGAQFADIHAFLQTLALSQPRIIAACALLPIFSRQLLPGLLRYAICAALGLVLVPFLTQQQALLEVQGLGLVVLLVKEVFIGFALGFLFVFPFWIFEFMGNIIDTQRGASISASFNPATGNEASPLAVLLNQAFMVFFMLSGGLTLMLSILYDSYLIWGIHEFYPRLHPQQLPLLLQQFNRMMQLTVLFAAPAMIAMLLAELGLGLVNRFAPQLQVFFLAMPIKSALAVLIMIIYAPALFEYGAQLFTAYEDILPLYDSGWRAP</sequence>
<comment type="subcellular location">
    <subcellularLocation>
        <location evidence="1 7">Cell membrane</location>
        <topology evidence="1 7">Multi-pass membrane protein</topology>
    </subcellularLocation>
</comment>
<dbReference type="NCBIfam" id="TIGR01401">
    <property type="entry name" value="fliR_like_III"/>
    <property type="match status" value="1"/>
</dbReference>
<keyword evidence="3 7" id="KW-1003">Cell membrane</keyword>
<feature type="transmembrane region" description="Helical" evidence="7">
    <location>
        <begin position="41"/>
        <end position="59"/>
    </location>
</feature>
<dbReference type="PANTHER" id="PTHR30065">
    <property type="entry name" value="FLAGELLAR BIOSYNTHETIC PROTEIN FLIR"/>
    <property type="match status" value="1"/>
</dbReference>
<evidence type="ECO:0000256" key="1">
    <source>
        <dbReference type="ARBA" id="ARBA00004651"/>
    </source>
</evidence>
<protein>
    <submittedName>
        <fullName evidence="8">Type III secretion system export apparatus subunit SctT</fullName>
    </submittedName>
</protein>
<dbReference type="Proteomes" id="UP001168613">
    <property type="component" value="Unassembled WGS sequence"/>
</dbReference>
<keyword evidence="4 7" id="KW-0812">Transmembrane</keyword>
<dbReference type="RefSeq" id="WP_266122611.1">
    <property type="nucleotide sequence ID" value="NZ_JAJHNU010000001.1"/>
</dbReference>
<evidence type="ECO:0000256" key="7">
    <source>
        <dbReference type="RuleBase" id="RU362072"/>
    </source>
</evidence>
<evidence type="ECO:0000256" key="3">
    <source>
        <dbReference type="ARBA" id="ARBA00022475"/>
    </source>
</evidence>
<proteinExistence type="inferred from homology"/>
<gene>
    <name evidence="8" type="primary">sctT</name>
    <name evidence="8" type="ORF">LMS43_02000</name>
</gene>
<accession>A0ABT8EFI9</accession>
<feature type="transmembrane region" description="Helical" evidence="7">
    <location>
        <begin position="218"/>
        <end position="242"/>
    </location>
</feature>
<evidence type="ECO:0000313" key="9">
    <source>
        <dbReference type="Proteomes" id="UP001168613"/>
    </source>
</evidence>
<dbReference type="PANTHER" id="PTHR30065:SF1">
    <property type="entry name" value="SURFACE PRESENTATION OF ANTIGENS PROTEIN SPAR"/>
    <property type="match status" value="1"/>
</dbReference>
<name>A0ABT8EFI9_9BURK</name>
<dbReference type="InterPro" id="IPR006304">
    <property type="entry name" value="T3SS_SpaR/YscT"/>
</dbReference>
<evidence type="ECO:0000256" key="5">
    <source>
        <dbReference type="ARBA" id="ARBA00022989"/>
    </source>
</evidence>
<reference evidence="8" key="1">
    <citation type="submission" date="2021-11" db="EMBL/GenBank/DDBJ databases">
        <title>Draft genome sequence of Alcaligenes endophyticus type strain CCUG 75668T.</title>
        <authorList>
            <person name="Salva-Serra F."/>
            <person name="Duran R.E."/>
            <person name="Seeger M."/>
            <person name="Moore E.R.B."/>
            <person name="Jaen-Luchoro D."/>
        </authorList>
    </citation>
    <scope>NUCLEOTIDE SEQUENCE</scope>
    <source>
        <strain evidence="8">CCUG 75668</strain>
    </source>
</reference>
<keyword evidence="5 7" id="KW-1133">Transmembrane helix</keyword>
<dbReference type="InterPro" id="IPR002010">
    <property type="entry name" value="T3SS_IM_R"/>
</dbReference>
<evidence type="ECO:0000313" key="8">
    <source>
        <dbReference type="EMBL" id="MDN4120053.1"/>
    </source>
</evidence>
<evidence type="ECO:0000256" key="4">
    <source>
        <dbReference type="ARBA" id="ARBA00022692"/>
    </source>
</evidence>
<dbReference type="PRINTS" id="PR00953">
    <property type="entry name" value="TYPE3IMRPROT"/>
</dbReference>
<feature type="transmembrane region" description="Helical" evidence="7">
    <location>
        <begin position="187"/>
        <end position="206"/>
    </location>
</feature>
<comment type="similarity">
    <text evidence="2 7">Belongs to the FliR/MopE/SpaR family.</text>
</comment>